<dbReference type="Proteomes" id="UP000595140">
    <property type="component" value="Unassembled WGS sequence"/>
</dbReference>
<name>A0A484LKT2_9ASTE</name>
<feature type="compositionally biased region" description="Basic residues" evidence="1">
    <location>
        <begin position="56"/>
        <end position="74"/>
    </location>
</feature>
<dbReference type="EMBL" id="OOIL02001591">
    <property type="protein sequence ID" value="VFQ77010.1"/>
    <property type="molecule type" value="Genomic_DNA"/>
</dbReference>
<organism evidence="2 3">
    <name type="scientific">Cuscuta campestris</name>
    <dbReference type="NCBI Taxonomy" id="132261"/>
    <lineage>
        <taxon>Eukaryota</taxon>
        <taxon>Viridiplantae</taxon>
        <taxon>Streptophyta</taxon>
        <taxon>Embryophyta</taxon>
        <taxon>Tracheophyta</taxon>
        <taxon>Spermatophyta</taxon>
        <taxon>Magnoliopsida</taxon>
        <taxon>eudicotyledons</taxon>
        <taxon>Gunneridae</taxon>
        <taxon>Pentapetalae</taxon>
        <taxon>asterids</taxon>
        <taxon>lamiids</taxon>
        <taxon>Solanales</taxon>
        <taxon>Convolvulaceae</taxon>
        <taxon>Cuscuteae</taxon>
        <taxon>Cuscuta</taxon>
        <taxon>Cuscuta subgen. Grammica</taxon>
        <taxon>Cuscuta sect. Cleistogrammica</taxon>
    </lineage>
</organism>
<feature type="region of interest" description="Disordered" evidence="1">
    <location>
        <begin position="15"/>
        <end position="80"/>
    </location>
</feature>
<evidence type="ECO:0000313" key="3">
    <source>
        <dbReference type="Proteomes" id="UP000595140"/>
    </source>
</evidence>
<sequence length="80" mass="9189">MQELYKQDPNLRINANGRYLDNESPRIEELKSDSKGRRSLPLQPPSAAGAAARQGRGGKRRWRWRRRRSGRTRRFAGVAG</sequence>
<gene>
    <name evidence="2" type="ORF">CCAM_LOCUS18786</name>
</gene>
<dbReference type="AlphaFoldDB" id="A0A484LKT2"/>
<feature type="compositionally biased region" description="Basic and acidic residues" evidence="1">
    <location>
        <begin position="20"/>
        <end position="36"/>
    </location>
</feature>
<accession>A0A484LKT2</accession>
<keyword evidence="3" id="KW-1185">Reference proteome</keyword>
<evidence type="ECO:0000313" key="2">
    <source>
        <dbReference type="EMBL" id="VFQ77010.1"/>
    </source>
</evidence>
<proteinExistence type="predicted"/>
<reference evidence="2 3" key="1">
    <citation type="submission" date="2018-04" db="EMBL/GenBank/DDBJ databases">
        <authorList>
            <person name="Vogel A."/>
        </authorList>
    </citation>
    <scope>NUCLEOTIDE SEQUENCE [LARGE SCALE GENOMIC DNA]</scope>
</reference>
<evidence type="ECO:0000256" key="1">
    <source>
        <dbReference type="SAM" id="MobiDB-lite"/>
    </source>
</evidence>
<protein>
    <submittedName>
        <fullName evidence="2">Uncharacterized protein</fullName>
    </submittedName>
</protein>